<gene>
    <name evidence="17" type="ORF">NOCA240040</name>
</gene>
<evidence type="ECO:0000256" key="6">
    <source>
        <dbReference type="ARBA" id="ARBA00022692"/>
    </source>
</evidence>
<evidence type="ECO:0000256" key="7">
    <source>
        <dbReference type="ARBA" id="ARBA00022741"/>
    </source>
</evidence>
<evidence type="ECO:0000313" key="17">
    <source>
        <dbReference type="EMBL" id="CUR57301.1"/>
    </source>
</evidence>
<keyword evidence="6 14" id="KW-0812">Transmembrane</keyword>
<feature type="transmembrane region" description="Helical" evidence="14">
    <location>
        <begin position="12"/>
        <end position="33"/>
    </location>
</feature>
<evidence type="ECO:0000256" key="8">
    <source>
        <dbReference type="ARBA" id="ARBA00022777"/>
    </source>
</evidence>
<keyword evidence="7" id="KW-0547">Nucleotide-binding</keyword>
<keyword evidence="9" id="KW-0067">ATP-binding</keyword>
<dbReference type="InterPro" id="IPR011712">
    <property type="entry name" value="Sig_transdc_His_kin_sub3_dim/P"/>
</dbReference>
<protein>
    <recommendedName>
        <fullName evidence="3">histidine kinase</fullName>
        <ecNumber evidence="3">2.7.13.3</ecNumber>
    </recommendedName>
</protein>
<keyword evidence="8 17" id="KW-0418">Kinase</keyword>
<evidence type="ECO:0000256" key="4">
    <source>
        <dbReference type="ARBA" id="ARBA00022553"/>
    </source>
</evidence>
<dbReference type="InterPro" id="IPR025201">
    <property type="entry name" value="KdpD_TM"/>
</dbReference>
<keyword evidence="5" id="KW-0808">Transferase</keyword>
<organism evidence="17">
    <name type="scientific">metagenome</name>
    <dbReference type="NCBI Taxonomy" id="256318"/>
    <lineage>
        <taxon>unclassified sequences</taxon>
        <taxon>metagenomes</taxon>
    </lineage>
</organism>
<comment type="subcellular location">
    <subcellularLocation>
        <location evidence="2">Membrane</location>
        <topology evidence="2">Multi-pass membrane protein</topology>
    </subcellularLocation>
</comment>
<dbReference type="InterPro" id="IPR038318">
    <property type="entry name" value="KdpD_sf"/>
</dbReference>
<dbReference type="CDD" id="cd16917">
    <property type="entry name" value="HATPase_UhpB-NarQ-NarX-like"/>
    <property type="match status" value="1"/>
</dbReference>
<comment type="catalytic activity">
    <reaction evidence="1">
        <text>ATP + protein L-histidine = ADP + protein N-phospho-L-histidine.</text>
        <dbReference type="EC" id="2.7.13.3"/>
    </reaction>
</comment>
<feature type="transmembrane region" description="Helical" evidence="14">
    <location>
        <begin position="39"/>
        <end position="57"/>
    </location>
</feature>
<dbReference type="SMART" id="SM00065">
    <property type="entry name" value="GAF"/>
    <property type="match status" value="1"/>
</dbReference>
<dbReference type="SMART" id="SM00387">
    <property type="entry name" value="HATPase_c"/>
    <property type="match status" value="1"/>
</dbReference>
<reference evidence="17" key="1">
    <citation type="submission" date="2015-08" db="EMBL/GenBank/DDBJ databases">
        <authorList>
            <person name="Babu N.S."/>
            <person name="Beckwith C.J."/>
            <person name="Beseler K.G."/>
            <person name="Brison A."/>
            <person name="Carone J.V."/>
            <person name="Caskin T.P."/>
            <person name="Diamond M."/>
            <person name="Durham M.E."/>
            <person name="Foxe J.M."/>
            <person name="Go M."/>
            <person name="Henderson B.A."/>
            <person name="Jones I.B."/>
            <person name="McGettigan J.A."/>
            <person name="Micheletti S.J."/>
            <person name="Nasrallah M.E."/>
            <person name="Ortiz D."/>
            <person name="Piller C.R."/>
            <person name="Privatt S.R."/>
            <person name="Schneider S.L."/>
            <person name="Sharp S."/>
            <person name="Smith T.C."/>
            <person name="Stanton J.D."/>
            <person name="Ullery H.E."/>
            <person name="Wilson R.J."/>
            <person name="Serrano M.G."/>
            <person name="Buck G."/>
            <person name="Lee V."/>
            <person name="Wang Y."/>
            <person name="Carvalho R."/>
            <person name="Voegtly L."/>
            <person name="Shi R."/>
            <person name="Duckworth R."/>
            <person name="Johnson A."/>
            <person name="Loviza R."/>
            <person name="Walstead R."/>
            <person name="Shah Z."/>
            <person name="Kiflezghi M."/>
            <person name="Wade K."/>
            <person name="Ball S.L."/>
            <person name="Bradley K.W."/>
            <person name="Asai D.J."/>
            <person name="Bowman C.A."/>
            <person name="Russell D.A."/>
            <person name="Pope W.H."/>
            <person name="Jacobs-Sera D."/>
            <person name="Hendrix R.W."/>
            <person name="Hatfull G.F."/>
        </authorList>
    </citation>
    <scope>NUCLEOTIDE SEQUENCE</scope>
</reference>
<name>A0A2P2C5N3_9ZZZZ</name>
<dbReference type="Gene3D" id="1.20.5.1930">
    <property type="match status" value="1"/>
</dbReference>
<evidence type="ECO:0000256" key="12">
    <source>
        <dbReference type="ARBA" id="ARBA00023136"/>
    </source>
</evidence>
<feature type="region of interest" description="Disordered" evidence="13">
    <location>
        <begin position="478"/>
        <end position="511"/>
    </location>
</feature>
<dbReference type="PANTHER" id="PTHR24421:SF10">
    <property type="entry name" value="NITRATE_NITRITE SENSOR PROTEIN NARQ"/>
    <property type="match status" value="1"/>
</dbReference>
<keyword evidence="10 14" id="KW-1133">Transmembrane helix</keyword>
<evidence type="ECO:0000256" key="11">
    <source>
        <dbReference type="ARBA" id="ARBA00023012"/>
    </source>
</evidence>
<keyword evidence="12 14" id="KW-0472">Membrane</keyword>
<dbReference type="EMBL" id="CZKA01000034">
    <property type="protein sequence ID" value="CUR57301.1"/>
    <property type="molecule type" value="Genomic_DNA"/>
</dbReference>
<dbReference type="SUPFAM" id="SSF55781">
    <property type="entry name" value="GAF domain-like"/>
    <property type="match status" value="1"/>
</dbReference>
<evidence type="ECO:0000256" key="3">
    <source>
        <dbReference type="ARBA" id="ARBA00012438"/>
    </source>
</evidence>
<dbReference type="GO" id="GO:0005524">
    <property type="term" value="F:ATP binding"/>
    <property type="evidence" value="ECO:0007669"/>
    <property type="project" value="UniProtKB-KW"/>
</dbReference>
<dbReference type="Gene3D" id="3.30.565.10">
    <property type="entry name" value="Histidine kinase-like ATPase, C-terminal domain"/>
    <property type="match status" value="1"/>
</dbReference>
<evidence type="ECO:0000259" key="15">
    <source>
        <dbReference type="SMART" id="SM00065"/>
    </source>
</evidence>
<evidence type="ECO:0000259" key="16">
    <source>
        <dbReference type="SMART" id="SM00387"/>
    </source>
</evidence>
<evidence type="ECO:0000256" key="2">
    <source>
        <dbReference type="ARBA" id="ARBA00004141"/>
    </source>
</evidence>
<dbReference type="InterPro" id="IPR036890">
    <property type="entry name" value="HATPase_C_sf"/>
</dbReference>
<keyword evidence="11" id="KW-0902">Two-component regulatory system</keyword>
<sequence>MAGTGSTFRAGILEMAQAFMAGAGWFALSTLLLTALPEANLVTVAVVAVDVLVVLAISRWWDIPYAVTVGVASVVALDWYSIPPTHDSAFPDARNLLALSAYLLMASLLGELAVRARRRAVLTERRRSELAGEQAALRRVATLVARETPPAAVFAAVTQEAGALLGSDLATMVRYESDGSATVVGAWGESGQVAPVGTRLDLAGENVAAEVRRTGRTARIDSFEGASGEMAATLRRLGVHSSAGGPIVVAGSVWGAMIAAFRRGEPPAGTEERLTEFTELTATAVANAESRTELTASRLRIVAAGDEARRHIERDLHDGVQQRLVSLALGLRLAADIAEDGSDIRPHLTDLQEGLVGAVDELRELSHGIHPAILSEGGLRPALATLARRSAVPVELTVTGDRHRLPEPVEVGVYYVVSEALTNAAKHARATVVQVDLDTSASALSLSVVDDGVGGADHSAGTGLVGLTDRVSALGGRLEVTSPAGGGTSLRVTVPLDGGPSAGDQGPDRVS</sequence>
<evidence type="ECO:0000256" key="13">
    <source>
        <dbReference type="SAM" id="MobiDB-lite"/>
    </source>
</evidence>
<evidence type="ECO:0000256" key="10">
    <source>
        <dbReference type="ARBA" id="ARBA00022989"/>
    </source>
</evidence>
<dbReference type="Gene3D" id="3.30.450.40">
    <property type="match status" value="1"/>
</dbReference>
<keyword evidence="4" id="KW-0597">Phosphoprotein</keyword>
<dbReference type="AlphaFoldDB" id="A0A2P2C5N3"/>
<dbReference type="Pfam" id="PF07730">
    <property type="entry name" value="HisKA_3"/>
    <property type="match status" value="1"/>
</dbReference>
<proteinExistence type="predicted"/>
<evidence type="ECO:0000256" key="14">
    <source>
        <dbReference type="SAM" id="Phobius"/>
    </source>
</evidence>
<dbReference type="GO" id="GO:0046983">
    <property type="term" value="F:protein dimerization activity"/>
    <property type="evidence" value="ECO:0007669"/>
    <property type="project" value="InterPro"/>
</dbReference>
<feature type="transmembrane region" description="Helical" evidence="14">
    <location>
        <begin position="64"/>
        <end position="82"/>
    </location>
</feature>
<dbReference type="GO" id="GO:0000155">
    <property type="term" value="F:phosphorelay sensor kinase activity"/>
    <property type="evidence" value="ECO:0007669"/>
    <property type="project" value="InterPro"/>
</dbReference>
<evidence type="ECO:0000256" key="9">
    <source>
        <dbReference type="ARBA" id="ARBA00022840"/>
    </source>
</evidence>
<feature type="transmembrane region" description="Helical" evidence="14">
    <location>
        <begin position="94"/>
        <end position="114"/>
    </location>
</feature>
<dbReference type="EC" id="2.7.13.3" evidence="3"/>
<dbReference type="Pfam" id="PF13493">
    <property type="entry name" value="DUF4118"/>
    <property type="match status" value="1"/>
</dbReference>
<dbReference type="Pfam" id="PF01590">
    <property type="entry name" value="GAF"/>
    <property type="match status" value="1"/>
</dbReference>
<accession>A0A2P2C5N3</accession>
<dbReference type="InterPro" id="IPR050482">
    <property type="entry name" value="Sensor_HK_TwoCompSys"/>
</dbReference>
<evidence type="ECO:0000256" key="1">
    <source>
        <dbReference type="ARBA" id="ARBA00000085"/>
    </source>
</evidence>
<dbReference type="PANTHER" id="PTHR24421">
    <property type="entry name" value="NITRATE/NITRITE SENSOR PROTEIN NARX-RELATED"/>
    <property type="match status" value="1"/>
</dbReference>
<feature type="domain" description="Histidine kinase/HSP90-like ATPase" evidence="16">
    <location>
        <begin position="408"/>
        <end position="498"/>
    </location>
</feature>
<evidence type="ECO:0000256" key="5">
    <source>
        <dbReference type="ARBA" id="ARBA00022679"/>
    </source>
</evidence>
<dbReference type="Pfam" id="PF02518">
    <property type="entry name" value="HATPase_c"/>
    <property type="match status" value="1"/>
</dbReference>
<dbReference type="SUPFAM" id="SSF55874">
    <property type="entry name" value="ATPase domain of HSP90 chaperone/DNA topoisomerase II/histidine kinase"/>
    <property type="match status" value="1"/>
</dbReference>
<dbReference type="Gene3D" id="1.20.120.620">
    <property type="entry name" value="Backbone structure of the membrane domain of e. Coli histidine kinase receptor kdpd"/>
    <property type="match status" value="1"/>
</dbReference>
<dbReference type="InterPro" id="IPR029016">
    <property type="entry name" value="GAF-like_dom_sf"/>
</dbReference>
<dbReference type="InterPro" id="IPR003018">
    <property type="entry name" value="GAF"/>
</dbReference>
<feature type="domain" description="GAF" evidence="15">
    <location>
        <begin position="149"/>
        <end position="295"/>
    </location>
</feature>
<dbReference type="GO" id="GO:0016020">
    <property type="term" value="C:membrane"/>
    <property type="evidence" value="ECO:0007669"/>
    <property type="project" value="UniProtKB-SubCell"/>
</dbReference>
<dbReference type="InterPro" id="IPR003594">
    <property type="entry name" value="HATPase_dom"/>
</dbReference>